<dbReference type="SUPFAM" id="SSF56399">
    <property type="entry name" value="ADP-ribosylation"/>
    <property type="match status" value="1"/>
</dbReference>
<evidence type="ECO:0000313" key="2">
    <source>
        <dbReference type="Proteomes" id="UP000303581"/>
    </source>
</evidence>
<name>A0A480BAB4_9FIRM</name>
<dbReference type="Gene3D" id="3.90.175.10">
    <property type="entry name" value="Diphtheria Toxin, domain 1"/>
    <property type="match status" value="1"/>
</dbReference>
<proteinExistence type="predicted"/>
<accession>A0A480BAB4</accession>
<sequence>MIEYGYHGTSMESAASILESGIMKRSEGYDEWLGKGIYFFYNQKDAEWWCQQRAYPSPAILYADFNFINKVINLVYDYNDQEKFKEYCSAVKEKSEKLPGGKRRRNYMQLAINKLLYDAKKAEVFIDAIIAVFDENRKFWPKTGNFVVKFPILIGQIQICIFNSETINNLKIINEEA</sequence>
<keyword evidence="2" id="KW-1185">Reference proteome</keyword>
<reference evidence="1 2" key="1">
    <citation type="submission" date="2019-03" db="EMBL/GenBank/DDBJ databases">
        <title>Draft genome sequences of two Veillonella tobetsuensis clinical isolates from intraoperative bronchial fluids of elderly patients with pulmonary carcinoma.</title>
        <authorList>
            <person name="Akiyama T."/>
        </authorList>
    </citation>
    <scope>NUCLEOTIDE SEQUENCE [LARGE SCALE GENOMIC DNA]</scope>
    <source>
        <strain evidence="1 2">PAGU 1579</strain>
    </source>
</reference>
<dbReference type="Proteomes" id="UP000303581">
    <property type="component" value="Unassembled WGS sequence"/>
</dbReference>
<dbReference type="EMBL" id="BJCR01000015">
    <property type="protein sequence ID" value="GCL68865.1"/>
    <property type="molecule type" value="Genomic_DNA"/>
</dbReference>
<evidence type="ECO:0008006" key="3">
    <source>
        <dbReference type="Google" id="ProtNLM"/>
    </source>
</evidence>
<gene>
    <name evidence="1" type="ORF">PAGU1579_06340</name>
</gene>
<organism evidence="1 2">
    <name type="scientific">Veillonella tobetsuensis</name>
    <dbReference type="NCBI Taxonomy" id="1110546"/>
    <lineage>
        <taxon>Bacteria</taxon>
        <taxon>Bacillati</taxon>
        <taxon>Bacillota</taxon>
        <taxon>Negativicutes</taxon>
        <taxon>Veillonellales</taxon>
        <taxon>Veillonellaceae</taxon>
        <taxon>Veillonella</taxon>
    </lineage>
</organism>
<evidence type="ECO:0000313" key="1">
    <source>
        <dbReference type="EMBL" id="GCL68865.1"/>
    </source>
</evidence>
<comment type="caution">
    <text evidence="1">The sequence shown here is derived from an EMBL/GenBank/DDBJ whole genome shotgun (WGS) entry which is preliminary data.</text>
</comment>
<protein>
    <recommendedName>
        <fullName evidence="3">DUF3990 domain-containing protein</fullName>
    </recommendedName>
</protein>
<dbReference type="AlphaFoldDB" id="A0A480BAB4"/>